<evidence type="ECO:0000259" key="1">
    <source>
        <dbReference type="PROSITE" id="PS51186"/>
    </source>
</evidence>
<organism evidence="2 3">
    <name type="scientific">Flavobacterium laiguense</name>
    <dbReference type="NCBI Taxonomy" id="2169409"/>
    <lineage>
        <taxon>Bacteria</taxon>
        <taxon>Pseudomonadati</taxon>
        <taxon>Bacteroidota</taxon>
        <taxon>Flavobacteriia</taxon>
        <taxon>Flavobacteriales</taxon>
        <taxon>Flavobacteriaceae</taxon>
        <taxon>Flavobacterium</taxon>
    </lineage>
</organism>
<dbReference type="Proteomes" id="UP000245618">
    <property type="component" value="Unassembled WGS sequence"/>
</dbReference>
<dbReference type="InterPro" id="IPR000182">
    <property type="entry name" value="GNAT_dom"/>
</dbReference>
<sequence>MKLEKANSTDNEVLTAITKKSKAYWGYSEEQIQNWSESLTITPTYIETKSVYKLVIDTKTVGYYSFFYEDEHTIKLDNLFILPEYIGKGFGRMLMDDFLILVKRTNVNKIILDSEPNVEMFYTKLGFVKVGEIETSIKNRYLPIMELKINKK</sequence>
<dbReference type="Gene3D" id="3.40.630.30">
    <property type="match status" value="1"/>
</dbReference>
<comment type="caution">
    <text evidence="2">The sequence shown here is derived from an EMBL/GenBank/DDBJ whole genome shotgun (WGS) entry which is preliminary data.</text>
</comment>
<dbReference type="InterPro" id="IPR016181">
    <property type="entry name" value="Acyl_CoA_acyltransferase"/>
</dbReference>
<gene>
    <name evidence="2" type="ORF">DB891_14355</name>
</gene>
<accession>A0A2U1JS86</accession>
<proteinExistence type="predicted"/>
<reference evidence="2 3" key="1">
    <citation type="submission" date="2018-04" db="EMBL/GenBank/DDBJ databases">
        <title>Flavobacterium sp. nov., isolated from glacier ice.</title>
        <authorList>
            <person name="Liu Q."/>
            <person name="Xin Y.-H."/>
        </authorList>
    </citation>
    <scope>NUCLEOTIDE SEQUENCE [LARGE SCALE GENOMIC DNA]</scope>
    <source>
        <strain evidence="2 3">LB2P30</strain>
    </source>
</reference>
<dbReference type="PROSITE" id="PS51186">
    <property type="entry name" value="GNAT"/>
    <property type="match status" value="1"/>
</dbReference>
<dbReference type="Pfam" id="PF13673">
    <property type="entry name" value="Acetyltransf_10"/>
    <property type="match status" value="1"/>
</dbReference>
<dbReference type="AlphaFoldDB" id="A0A2U1JS86"/>
<evidence type="ECO:0000313" key="3">
    <source>
        <dbReference type="Proteomes" id="UP000245618"/>
    </source>
</evidence>
<name>A0A2U1JS86_9FLAO</name>
<dbReference type="EMBL" id="QCZH01000020">
    <property type="protein sequence ID" value="PWA07678.1"/>
    <property type="molecule type" value="Genomic_DNA"/>
</dbReference>
<dbReference type="CDD" id="cd04301">
    <property type="entry name" value="NAT_SF"/>
    <property type="match status" value="1"/>
</dbReference>
<dbReference type="OrthoDB" id="9789605at2"/>
<dbReference type="SUPFAM" id="SSF55729">
    <property type="entry name" value="Acyl-CoA N-acyltransferases (Nat)"/>
    <property type="match status" value="1"/>
</dbReference>
<evidence type="ECO:0000313" key="2">
    <source>
        <dbReference type="EMBL" id="PWA07678.1"/>
    </source>
</evidence>
<dbReference type="GO" id="GO:0016747">
    <property type="term" value="F:acyltransferase activity, transferring groups other than amino-acyl groups"/>
    <property type="evidence" value="ECO:0007669"/>
    <property type="project" value="InterPro"/>
</dbReference>
<keyword evidence="2" id="KW-0808">Transferase</keyword>
<feature type="domain" description="N-acetyltransferase" evidence="1">
    <location>
        <begin position="1"/>
        <end position="150"/>
    </location>
</feature>
<protein>
    <submittedName>
        <fullName evidence="2">GNAT family N-acetyltransferase</fullName>
    </submittedName>
</protein>
<keyword evidence="3" id="KW-1185">Reference proteome</keyword>
<dbReference type="RefSeq" id="WP_116764268.1">
    <property type="nucleotide sequence ID" value="NZ_QCZH01000020.1"/>
</dbReference>